<feature type="region of interest" description="Disordered" evidence="1">
    <location>
        <begin position="442"/>
        <end position="471"/>
    </location>
</feature>
<evidence type="ECO:0000313" key="2">
    <source>
        <dbReference type="EMBL" id="KAJ7027200.1"/>
    </source>
</evidence>
<proteinExistence type="predicted"/>
<dbReference type="AlphaFoldDB" id="A0AAD6WWF6"/>
<dbReference type="Proteomes" id="UP001218188">
    <property type="component" value="Unassembled WGS sequence"/>
</dbReference>
<accession>A0AAD6WWF6</accession>
<sequence length="992" mass="113442">MQSTQSLPPVLPTGDLTGHYTLKGHLYSAHYGAPEVVLNSPLPKNDLPDGHEAKPLEEIPQGMPNFRQPRYLKPETAYLAFVPKYYNWREPYLNSVGYSRDTLPIVEITSKRTNDQRFILEEGVQRNWLALELTFHVISTRLINMGETFGFPTFPKLINPYFCSGRLNFTKEFRTEAAARFVAWRSRQLFYPLIGIVSMAYWIAEEYEAEIDAAWREYDYANAEYEEATAKDQNYPRSHDPPRRPAQKINWREMLRASETEAEHLSLPLLDELDRTILRNFDAARVGCFYQVEPPFDAYIPGERVNYISMLDRERRADIKRLIVTILHSTKPIPVYLSWGPLPREIYPSRISQSFHGFIPSATDLDRFSKGSMAFSPYTIAENGLGWDPEPYKPAGSAITPALPSAANLSYVPPATPATPFPPRPKDSAQKAGESIHAFFSRRKESNKRSIAKESTVERQRRTQREEHARTSRVPSKTCFVFVWEDNGGHFIRQRVNRAEVEDLWADYPSSQRRYDPIYNEWDVCALFENDPAFGKPYDPHPQEDGEYDDDYDHVDWHPTVSQNAAMASLLPAAATNPLQAHDAEVDLSENQVPEGVDFGPDVEEGDLPQARDITSCSNDLIKTAVSRFGKSPQKHDPVYESIGQNLWDALDKRFGFVNPLSSSDRRVVKFAARDPPRSPVDEKLLPVIIGVPDIGPTLASEGLVSILSTFFGQCLEARSAGSIDKLLLDYHRRSEWPSSPLQFTCEWLTSMRTGDIRLYYVLRRHDNGDGRWGPDIADVVQHLLARGTTFWLAFMSRNIKQASHTSIRRTHVKREIDSGLGYRPHKHKFTHEDYSIYLALRSDRVMHGPRGRIALQYGGAIARIARETIADVDFLRQFDEAMYDDGDCLWDGSSEYAYWHEVLSKRELDLVCGVQNKRPLSPSGLNRMRGKREGHFASNVFIPGTTKQWRKNMRFQHKVMECLDSYERVAQDILKNLIARSVGTDARMDFD</sequence>
<name>A0AAD6WWF6_9AGAR</name>
<protein>
    <submittedName>
        <fullName evidence="2">Uncharacterized protein</fullName>
    </submittedName>
</protein>
<reference evidence="2" key="1">
    <citation type="submission" date="2023-03" db="EMBL/GenBank/DDBJ databases">
        <title>Massive genome expansion in bonnet fungi (Mycena s.s.) driven by repeated elements and novel gene families across ecological guilds.</title>
        <authorList>
            <consortium name="Lawrence Berkeley National Laboratory"/>
            <person name="Harder C.B."/>
            <person name="Miyauchi S."/>
            <person name="Viragh M."/>
            <person name="Kuo A."/>
            <person name="Thoen E."/>
            <person name="Andreopoulos B."/>
            <person name="Lu D."/>
            <person name="Skrede I."/>
            <person name="Drula E."/>
            <person name="Henrissat B."/>
            <person name="Morin E."/>
            <person name="Kohler A."/>
            <person name="Barry K."/>
            <person name="LaButti K."/>
            <person name="Morin E."/>
            <person name="Salamov A."/>
            <person name="Lipzen A."/>
            <person name="Mereny Z."/>
            <person name="Hegedus B."/>
            <person name="Baldrian P."/>
            <person name="Stursova M."/>
            <person name="Weitz H."/>
            <person name="Taylor A."/>
            <person name="Grigoriev I.V."/>
            <person name="Nagy L.G."/>
            <person name="Martin F."/>
            <person name="Kauserud H."/>
        </authorList>
    </citation>
    <scope>NUCLEOTIDE SEQUENCE</scope>
    <source>
        <strain evidence="2">CBHHK200</strain>
    </source>
</reference>
<evidence type="ECO:0000256" key="1">
    <source>
        <dbReference type="SAM" id="MobiDB-lite"/>
    </source>
</evidence>
<gene>
    <name evidence="2" type="ORF">C8F04DRAFT_1267343</name>
</gene>
<organism evidence="2 3">
    <name type="scientific">Mycena alexandri</name>
    <dbReference type="NCBI Taxonomy" id="1745969"/>
    <lineage>
        <taxon>Eukaryota</taxon>
        <taxon>Fungi</taxon>
        <taxon>Dikarya</taxon>
        <taxon>Basidiomycota</taxon>
        <taxon>Agaricomycotina</taxon>
        <taxon>Agaricomycetes</taxon>
        <taxon>Agaricomycetidae</taxon>
        <taxon>Agaricales</taxon>
        <taxon>Marasmiineae</taxon>
        <taxon>Mycenaceae</taxon>
        <taxon>Mycena</taxon>
    </lineage>
</organism>
<comment type="caution">
    <text evidence="2">The sequence shown here is derived from an EMBL/GenBank/DDBJ whole genome shotgun (WGS) entry which is preliminary data.</text>
</comment>
<evidence type="ECO:0000313" key="3">
    <source>
        <dbReference type="Proteomes" id="UP001218188"/>
    </source>
</evidence>
<keyword evidence="3" id="KW-1185">Reference proteome</keyword>
<feature type="compositionally biased region" description="Basic and acidic residues" evidence="1">
    <location>
        <begin position="442"/>
        <end position="470"/>
    </location>
</feature>
<dbReference type="EMBL" id="JARJCM010000128">
    <property type="protein sequence ID" value="KAJ7027200.1"/>
    <property type="molecule type" value="Genomic_DNA"/>
</dbReference>